<dbReference type="InterPro" id="IPR011042">
    <property type="entry name" value="6-blade_b-propeller_TolB-like"/>
</dbReference>
<dbReference type="PROSITE" id="PS51125">
    <property type="entry name" value="NHL"/>
    <property type="match status" value="1"/>
</dbReference>
<dbReference type="AlphaFoldDB" id="A0A382EZL7"/>
<evidence type="ECO:0008006" key="3">
    <source>
        <dbReference type="Google" id="ProtNLM"/>
    </source>
</evidence>
<dbReference type="EMBL" id="UINC01046826">
    <property type="protein sequence ID" value="SVB55321.1"/>
    <property type="molecule type" value="Genomic_DNA"/>
</dbReference>
<dbReference type="Gene3D" id="2.120.10.30">
    <property type="entry name" value="TolB, C-terminal domain"/>
    <property type="match status" value="1"/>
</dbReference>
<evidence type="ECO:0000256" key="1">
    <source>
        <dbReference type="ARBA" id="ARBA00022737"/>
    </source>
</evidence>
<feature type="non-terminal residue" evidence="2">
    <location>
        <position position="1"/>
    </location>
</feature>
<name>A0A382EZL7_9ZZZZ</name>
<keyword evidence="1" id="KW-0677">Repeat</keyword>
<accession>A0A382EZL7</accession>
<protein>
    <recommendedName>
        <fullName evidence="3">SMP-30/Gluconolactonase/LRE-like region domain-containing protein</fullName>
    </recommendedName>
</protein>
<evidence type="ECO:0000313" key="2">
    <source>
        <dbReference type="EMBL" id="SVB55321.1"/>
    </source>
</evidence>
<gene>
    <name evidence="2" type="ORF">METZ01_LOCUS208175</name>
</gene>
<proteinExistence type="predicted"/>
<feature type="non-terminal residue" evidence="2">
    <location>
        <position position="544"/>
    </location>
</feature>
<dbReference type="SUPFAM" id="SSF63829">
    <property type="entry name" value="Calcium-dependent phosphotriesterase"/>
    <property type="match status" value="1"/>
</dbReference>
<reference evidence="2" key="1">
    <citation type="submission" date="2018-05" db="EMBL/GenBank/DDBJ databases">
        <authorList>
            <person name="Lanie J.A."/>
            <person name="Ng W.-L."/>
            <person name="Kazmierczak K.M."/>
            <person name="Andrzejewski T.M."/>
            <person name="Davidsen T.M."/>
            <person name="Wayne K.J."/>
            <person name="Tettelin H."/>
            <person name="Glass J.I."/>
            <person name="Rusch D."/>
            <person name="Podicherti R."/>
            <person name="Tsui H.-C.T."/>
            <person name="Winkler M.E."/>
        </authorList>
    </citation>
    <scope>NUCLEOTIDE SEQUENCE</scope>
</reference>
<sequence>TTINDGNTEITAKSMAFPNGVTFDSARQRLYVSDQGNNRVLVFDVAPERMKNQPTALAVLGQRDAVSSSSQILADVSAQDQIYDPRGLAFDSKHQQLYVTDSHWARLLVFNFHETSRRLEMPANGTRNFSSLDPFMALSAWEVKSGYGQIAETAQVNAAWTLTRSAFSLEPLTEQQSRILISQSSTAIKPLSTTALSFLDGRKGAKTAVSVVNPGDKASEVRLTIQLDSRRRETITQTLQPRARLIVWSDELIERGFTTATLRIDSRSPVSVSAWTERENREGEMLLTALPVAVGNPVDSEPVLANITLGGGYQTEIVLLNADQEIARGVLHLLDGTGKEFLSHGYAVDPGGTLLWQPPAAGLIPKVAYAVARSESDSVAHVFSLTTRADEGLVTMTSGQAVSGILRAQVPINTMPDLIRHGRNTTLTLAIANDSTHGASVRMILLNLEGSAVDRAEQLILPGMQREFTFGGLFDQTKFVGSLVLVSDVHIAVSARQTTVNVRGDEILTELPILAKPSGGPLLFPYIDGNGLSTQLSVVAGPEG</sequence>
<organism evidence="2">
    <name type="scientific">marine metagenome</name>
    <dbReference type="NCBI Taxonomy" id="408172"/>
    <lineage>
        <taxon>unclassified sequences</taxon>
        <taxon>metagenomes</taxon>
        <taxon>ecological metagenomes</taxon>
    </lineage>
</organism>
<dbReference type="InterPro" id="IPR001258">
    <property type="entry name" value="NHL_repeat"/>
</dbReference>